<evidence type="ECO:0000313" key="4">
    <source>
        <dbReference type="Proteomes" id="UP000663891"/>
    </source>
</evidence>
<dbReference type="AlphaFoldDB" id="A0A814GIA9"/>
<dbReference type="Proteomes" id="UP000663881">
    <property type="component" value="Unassembled WGS sequence"/>
</dbReference>
<organism evidence="2 4">
    <name type="scientific">Adineta steineri</name>
    <dbReference type="NCBI Taxonomy" id="433720"/>
    <lineage>
        <taxon>Eukaryota</taxon>
        <taxon>Metazoa</taxon>
        <taxon>Spiralia</taxon>
        <taxon>Gnathifera</taxon>
        <taxon>Rotifera</taxon>
        <taxon>Eurotatoria</taxon>
        <taxon>Bdelloidea</taxon>
        <taxon>Adinetida</taxon>
        <taxon>Adinetidae</taxon>
        <taxon>Adineta</taxon>
    </lineage>
</organism>
<gene>
    <name evidence="3" type="ORF">OKA104_LOCUS42201</name>
    <name evidence="2" type="ORF">VCS650_LOCUS14507</name>
</gene>
<name>A0A814GIA9_9BILA</name>
<comment type="caution">
    <text evidence="2">The sequence shown here is derived from an EMBL/GenBank/DDBJ whole genome shotgun (WGS) entry which is preliminary data.</text>
</comment>
<proteinExistence type="predicted"/>
<feature type="compositionally biased region" description="Low complexity" evidence="1">
    <location>
        <begin position="86"/>
        <end position="98"/>
    </location>
</feature>
<accession>A0A814GIA9</accession>
<feature type="region of interest" description="Disordered" evidence="1">
    <location>
        <begin position="22"/>
        <end position="41"/>
    </location>
</feature>
<evidence type="ECO:0000313" key="3">
    <source>
        <dbReference type="EMBL" id="CAF4224116.1"/>
    </source>
</evidence>
<dbReference type="EMBL" id="CAJOAY010010604">
    <property type="protein sequence ID" value="CAF4224116.1"/>
    <property type="molecule type" value="Genomic_DNA"/>
</dbReference>
<dbReference type="OrthoDB" id="420264at2759"/>
<sequence>MSTNTVANDRLKAAEKFIEQKRSFSTLNHRPQESPLEIQSNTVFNDTTKSMIEKHNNALLLNRRRVKPVLPAISSRKPPPRPPSPSSSSSDSMDSSLSEDALKPFVVKR</sequence>
<feature type="region of interest" description="Disordered" evidence="1">
    <location>
        <begin position="57"/>
        <end position="109"/>
    </location>
</feature>
<evidence type="ECO:0000313" key="2">
    <source>
        <dbReference type="EMBL" id="CAF0996812.1"/>
    </source>
</evidence>
<reference evidence="2" key="1">
    <citation type="submission" date="2021-02" db="EMBL/GenBank/DDBJ databases">
        <authorList>
            <person name="Nowell W R."/>
        </authorList>
    </citation>
    <scope>NUCLEOTIDE SEQUENCE</scope>
</reference>
<evidence type="ECO:0000256" key="1">
    <source>
        <dbReference type="SAM" id="MobiDB-lite"/>
    </source>
</evidence>
<dbReference type="EMBL" id="CAJNON010000121">
    <property type="protein sequence ID" value="CAF0996812.1"/>
    <property type="molecule type" value="Genomic_DNA"/>
</dbReference>
<dbReference type="Proteomes" id="UP000663891">
    <property type="component" value="Unassembled WGS sequence"/>
</dbReference>
<protein>
    <submittedName>
        <fullName evidence="2">Uncharacterized protein</fullName>
    </submittedName>
</protein>